<keyword evidence="2 6" id="KW-0812">Transmembrane</keyword>
<dbReference type="Pfam" id="PF20684">
    <property type="entry name" value="Fung_rhodopsin"/>
    <property type="match status" value="1"/>
</dbReference>
<dbReference type="EMBL" id="MU005765">
    <property type="protein sequence ID" value="KAF2713714.1"/>
    <property type="molecule type" value="Genomic_DNA"/>
</dbReference>
<keyword evidence="3 6" id="KW-1133">Transmembrane helix</keyword>
<dbReference type="Proteomes" id="UP000799428">
    <property type="component" value="Unassembled WGS sequence"/>
</dbReference>
<evidence type="ECO:0000256" key="1">
    <source>
        <dbReference type="ARBA" id="ARBA00004141"/>
    </source>
</evidence>
<name>A0A6G1KLJ6_9PLEO</name>
<feature type="transmembrane region" description="Helical" evidence="6">
    <location>
        <begin position="194"/>
        <end position="219"/>
    </location>
</feature>
<organism evidence="8 9">
    <name type="scientific">Pleomassaria siparia CBS 279.74</name>
    <dbReference type="NCBI Taxonomy" id="1314801"/>
    <lineage>
        <taxon>Eukaryota</taxon>
        <taxon>Fungi</taxon>
        <taxon>Dikarya</taxon>
        <taxon>Ascomycota</taxon>
        <taxon>Pezizomycotina</taxon>
        <taxon>Dothideomycetes</taxon>
        <taxon>Pleosporomycetidae</taxon>
        <taxon>Pleosporales</taxon>
        <taxon>Pleomassariaceae</taxon>
        <taxon>Pleomassaria</taxon>
    </lineage>
</organism>
<evidence type="ECO:0000256" key="2">
    <source>
        <dbReference type="ARBA" id="ARBA00022692"/>
    </source>
</evidence>
<evidence type="ECO:0000256" key="3">
    <source>
        <dbReference type="ARBA" id="ARBA00022989"/>
    </source>
</evidence>
<evidence type="ECO:0000256" key="6">
    <source>
        <dbReference type="SAM" id="Phobius"/>
    </source>
</evidence>
<dbReference type="OrthoDB" id="5342292at2759"/>
<feature type="transmembrane region" description="Helical" evidence="6">
    <location>
        <begin position="265"/>
        <end position="290"/>
    </location>
</feature>
<keyword evidence="4 6" id="KW-0472">Membrane</keyword>
<protein>
    <recommendedName>
        <fullName evidence="7">Rhodopsin domain-containing protein</fullName>
    </recommendedName>
</protein>
<evidence type="ECO:0000313" key="8">
    <source>
        <dbReference type="EMBL" id="KAF2713714.1"/>
    </source>
</evidence>
<reference evidence="8" key="1">
    <citation type="journal article" date="2020" name="Stud. Mycol.">
        <title>101 Dothideomycetes genomes: a test case for predicting lifestyles and emergence of pathogens.</title>
        <authorList>
            <person name="Haridas S."/>
            <person name="Albert R."/>
            <person name="Binder M."/>
            <person name="Bloem J."/>
            <person name="Labutti K."/>
            <person name="Salamov A."/>
            <person name="Andreopoulos B."/>
            <person name="Baker S."/>
            <person name="Barry K."/>
            <person name="Bills G."/>
            <person name="Bluhm B."/>
            <person name="Cannon C."/>
            <person name="Castanera R."/>
            <person name="Culley D."/>
            <person name="Daum C."/>
            <person name="Ezra D."/>
            <person name="Gonzalez J."/>
            <person name="Henrissat B."/>
            <person name="Kuo A."/>
            <person name="Liang C."/>
            <person name="Lipzen A."/>
            <person name="Lutzoni F."/>
            <person name="Magnuson J."/>
            <person name="Mondo S."/>
            <person name="Nolan M."/>
            <person name="Ohm R."/>
            <person name="Pangilinan J."/>
            <person name="Park H.-J."/>
            <person name="Ramirez L."/>
            <person name="Alfaro M."/>
            <person name="Sun H."/>
            <person name="Tritt A."/>
            <person name="Yoshinaga Y."/>
            <person name="Zwiers L.-H."/>
            <person name="Turgeon B."/>
            <person name="Goodwin S."/>
            <person name="Spatafora J."/>
            <person name="Crous P."/>
            <person name="Grigoriev I."/>
        </authorList>
    </citation>
    <scope>NUCLEOTIDE SEQUENCE</scope>
    <source>
        <strain evidence="8">CBS 279.74</strain>
    </source>
</reference>
<keyword evidence="9" id="KW-1185">Reference proteome</keyword>
<gene>
    <name evidence="8" type="ORF">K504DRAFT_498509</name>
</gene>
<dbReference type="InterPro" id="IPR052337">
    <property type="entry name" value="SAT4-like"/>
</dbReference>
<feature type="domain" description="Rhodopsin" evidence="7">
    <location>
        <begin position="52"/>
        <end position="295"/>
    </location>
</feature>
<evidence type="ECO:0000256" key="4">
    <source>
        <dbReference type="ARBA" id="ARBA00023136"/>
    </source>
</evidence>
<proteinExistence type="inferred from homology"/>
<feature type="transmembrane region" description="Helical" evidence="6">
    <location>
        <begin position="35"/>
        <end position="59"/>
    </location>
</feature>
<dbReference type="PANTHER" id="PTHR33048:SF160">
    <property type="entry name" value="SAT4 FAMILY MEMBRANE PROTEIN"/>
    <property type="match status" value="1"/>
</dbReference>
<feature type="transmembrane region" description="Helical" evidence="6">
    <location>
        <begin position="114"/>
        <end position="138"/>
    </location>
</feature>
<dbReference type="AlphaFoldDB" id="A0A6G1KLJ6"/>
<dbReference type="PANTHER" id="PTHR33048">
    <property type="entry name" value="PTH11-LIKE INTEGRAL MEMBRANE PROTEIN (AFU_ORTHOLOGUE AFUA_5G11245)"/>
    <property type="match status" value="1"/>
</dbReference>
<evidence type="ECO:0000256" key="5">
    <source>
        <dbReference type="ARBA" id="ARBA00038359"/>
    </source>
</evidence>
<dbReference type="InterPro" id="IPR049326">
    <property type="entry name" value="Rhodopsin_dom_fungi"/>
</dbReference>
<feature type="transmembrane region" description="Helical" evidence="6">
    <location>
        <begin position="150"/>
        <end position="174"/>
    </location>
</feature>
<comment type="similarity">
    <text evidence="5">Belongs to the SAT4 family.</text>
</comment>
<feature type="transmembrane region" description="Helical" evidence="6">
    <location>
        <begin position="231"/>
        <end position="253"/>
    </location>
</feature>
<dbReference type="GO" id="GO:0016020">
    <property type="term" value="C:membrane"/>
    <property type="evidence" value="ECO:0007669"/>
    <property type="project" value="UniProtKB-SubCell"/>
</dbReference>
<accession>A0A6G1KLJ6</accession>
<sequence>MATSTTSSLKSAMTAPFDVNSDLVHPPNVLWRFNIIAQTMCMAIAGTLFLLRCFVRLGFGRLPRQWVLEDYTIPTDSTELGLAIYSALLSLMVDNHAGVHMWNLTPEQTTRVLYYFYIETIIYGPFIFFTKLSILLLYLRLLIPTRWSPLWTTIHIFIGISLSFYSAITLVKVFQCSPVRKAYAKTTPGHCINVPILLIVSGLFNTISDALILLVPIKACWNLKMSWKKKVAVCAVFTIGAIAPIFSAIGFAYRIKMLPSKDMTYINPLILLWGTAEVTTGVICACLPTLPSLFRGRLRKPSAIALSHHSHLASHPRSNPEGSIHSYPQNKDLRYGTYVELSDTTTLARGLAHKEVVTTIKGGVSPAERVVDAKWTRNQMVSESERDFQGMGDGVLRLGGLGVGRGRQSGIVKTVRIEQTGGC</sequence>
<evidence type="ECO:0000259" key="7">
    <source>
        <dbReference type="Pfam" id="PF20684"/>
    </source>
</evidence>
<evidence type="ECO:0000313" key="9">
    <source>
        <dbReference type="Proteomes" id="UP000799428"/>
    </source>
</evidence>
<comment type="subcellular location">
    <subcellularLocation>
        <location evidence="1">Membrane</location>
        <topology evidence="1">Multi-pass membrane protein</topology>
    </subcellularLocation>
</comment>